<gene>
    <name evidence="2" type="ordered locus">Amet_1803</name>
</gene>
<evidence type="ECO:0000259" key="1">
    <source>
        <dbReference type="Pfam" id="PF14285"/>
    </source>
</evidence>
<reference evidence="3" key="1">
    <citation type="journal article" date="2016" name="Genome Announc.">
        <title>Complete genome sequence of Alkaliphilus metalliredigens strain QYMF, an alkaliphilic and metal-reducing bacterium isolated from borax-contaminated leachate ponds.</title>
        <authorList>
            <person name="Hwang C."/>
            <person name="Copeland A."/>
            <person name="Lucas S."/>
            <person name="Lapidus A."/>
            <person name="Barry K."/>
            <person name="Detter J.C."/>
            <person name="Glavina Del Rio T."/>
            <person name="Hammon N."/>
            <person name="Israni S."/>
            <person name="Dalin E."/>
            <person name="Tice H."/>
            <person name="Pitluck S."/>
            <person name="Chertkov O."/>
            <person name="Brettin T."/>
            <person name="Bruce D."/>
            <person name="Han C."/>
            <person name="Schmutz J."/>
            <person name="Larimer F."/>
            <person name="Land M.L."/>
            <person name="Hauser L."/>
            <person name="Kyrpides N."/>
            <person name="Mikhailova N."/>
            <person name="Ye Q."/>
            <person name="Zhou J."/>
            <person name="Richardson P."/>
            <person name="Fields M.W."/>
        </authorList>
    </citation>
    <scope>NUCLEOTIDE SEQUENCE [LARGE SCALE GENOMIC DNA]</scope>
    <source>
        <strain evidence="3">QYMF</strain>
    </source>
</reference>
<sequence length="244" mass="27750">MTKKKDLDSIIKQVVQEETTLIEIPDMSDVWNNIENNINKGSYFTVFTFNNKVAGIVAAMLVLVFTYSNTDEGYAYYRRVLSFITNTVENKTVINIESRQSTNLNPDIDESWELITESLSVEEAIGRATFQIKIPTYTPAGYSIDEIILKQFAGETLTAGLLYMSQDQSLIKLVQEPILGEYAQTIQVDSERTKVSQFKENGIDYHMMEFSDGEVMVLWQMSEVKYTVTGVGKEEIKKLILSIE</sequence>
<dbReference type="Pfam" id="PF14285">
    <property type="entry name" value="DUF4367"/>
    <property type="match status" value="1"/>
</dbReference>
<name>A6TP55_ALKMQ</name>
<proteinExistence type="predicted"/>
<accession>A6TP55</accession>
<evidence type="ECO:0000313" key="2">
    <source>
        <dbReference type="EMBL" id="ABR47973.1"/>
    </source>
</evidence>
<dbReference type="EMBL" id="CP000724">
    <property type="protein sequence ID" value="ABR47973.1"/>
    <property type="molecule type" value="Genomic_DNA"/>
</dbReference>
<dbReference type="InterPro" id="IPR025377">
    <property type="entry name" value="DUF4367"/>
</dbReference>
<feature type="domain" description="DUF4367" evidence="1">
    <location>
        <begin position="134"/>
        <end position="243"/>
    </location>
</feature>
<dbReference type="RefSeq" id="WP_012063008.1">
    <property type="nucleotide sequence ID" value="NC_009633.1"/>
</dbReference>
<evidence type="ECO:0000313" key="3">
    <source>
        <dbReference type="Proteomes" id="UP000001572"/>
    </source>
</evidence>
<dbReference type="AlphaFoldDB" id="A6TP55"/>
<protein>
    <recommendedName>
        <fullName evidence="1">DUF4367 domain-containing protein</fullName>
    </recommendedName>
</protein>
<dbReference type="HOGENOM" id="CLU_1154498_0_0_9"/>
<keyword evidence="3" id="KW-1185">Reference proteome</keyword>
<dbReference type="Proteomes" id="UP000001572">
    <property type="component" value="Chromosome"/>
</dbReference>
<dbReference type="OrthoDB" id="1951928at2"/>
<organism evidence="2 3">
    <name type="scientific">Alkaliphilus metalliredigens (strain QYMF)</name>
    <dbReference type="NCBI Taxonomy" id="293826"/>
    <lineage>
        <taxon>Bacteria</taxon>
        <taxon>Bacillati</taxon>
        <taxon>Bacillota</taxon>
        <taxon>Clostridia</taxon>
        <taxon>Peptostreptococcales</taxon>
        <taxon>Natronincolaceae</taxon>
        <taxon>Alkaliphilus</taxon>
    </lineage>
</organism>
<dbReference type="STRING" id="293826.Amet_1803"/>
<dbReference type="KEGG" id="amt:Amet_1803"/>